<comment type="similarity">
    <text evidence="4">Belongs to the UbiH/COQ6 family.</text>
</comment>
<proteinExistence type="inferred from homology"/>
<comment type="cofactor">
    <cofactor evidence="1">
        <name>FAD</name>
        <dbReference type="ChEBI" id="CHEBI:57692"/>
    </cofactor>
</comment>
<evidence type="ECO:0000256" key="6">
    <source>
        <dbReference type="ARBA" id="ARBA00022630"/>
    </source>
</evidence>
<keyword evidence="7" id="KW-0831">Ubiquinone biosynthesis</keyword>
<evidence type="ECO:0000256" key="2">
    <source>
        <dbReference type="ARBA" id="ARBA00004496"/>
    </source>
</evidence>
<keyword evidence="9" id="KW-0560">Oxidoreductase</keyword>
<dbReference type="GO" id="GO:0110142">
    <property type="term" value="C:ubiquinone biosynthesis complex"/>
    <property type="evidence" value="ECO:0007669"/>
    <property type="project" value="UniProtKB-ARBA"/>
</dbReference>
<comment type="subcellular location">
    <subcellularLocation>
        <location evidence="2">Cytoplasm</location>
    </subcellularLocation>
</comment>
<dbReference type="Proteomes" id="UP001139559">
    <property type="component" value="Unassembled WGS sequence"/>
</dbReference>
<comment type="pathway">
    <text evidence="3">Cofactor biosynthesis; ubiquinone biosynthesis.</text>
</comment>
<evidence type="ECO:0000256" key="9">
    <source>
        <dbReference type="ARBA" id="ARBA00023002"/>
    </source>
</evidence>
<keyword evidence="8" id="KW-0274">FAD</keyword>
<keyword evidence="5" id="KW-0963">Cytoplasm</keyword>
<gene>
    <name evidence="12" type="ORF">KP803_15830</name>
</gene>
<dbReference type="InterPro" id="IPR010971">
    <property type="entry name" value="UbiH/COQ6"/>
</dbReference>
<dbReference type="InterPro" id="IPR051205">
    <property type="entry name" value="UbiH/COQ6_monooxygenase"/>
</dbReference>
<dbReference type="PANTHER" id="PTHR43876">
    <property type="entry name" value="UBIQUINONE BIOSYNTHESIS MONOOXYGENASE COQ6, MITOCHONDRIAL"/>
    <property type="match status" value="1"/>
</dbReference>
<dbReference type="GO" id="GO:0005737">
    <property type="term" value="C:cytoplasm"/>
    <property type="evidence" value="ECO:0007669"/>
    <property type="project" value="UniProtKB-SubCell"/>
</dbReference>
<keyword evidence="6" id="KW-0285">Flavoprotein</keyword>
<dbReference type="Gene3D" id="3.50.50.60">
    <property type="entry name" value="FAD/NAD(P)-binding domain"/>
    <property type="match status" value="2"/>
</dbReference>
<dbReference type="RefSeq" id="WP_248009831.1">
    <property type="nucleotide sequence ID" value="NZ_JAJHVV010000010.1"/>
</dbReference>
<evidence type="ECO:0000256" key="3">
    <source>
        <dbReference type="ARBA" id="ARBA00004749"/>
    </source>
</evidence>
<dbReference type="AlphaFoldDB" id="A0A9X1XK48"/>
<dbReference type="Pfam" id="PF01494">
    <property type="entry name" value="FAD_binding_3"/>
    <property type="match status" value="1"/>
</dbReference>
<sequence>MMQSVDIAIVGGGMVGLTLAAAFKDTDLRIAVIEGNAPNSTINELPDVRVSALSRSSETILKNVGAWGGIEQRRLAPYVGMEVWEQDSFARIEFEAQQHAQPNLGHIVENRVIQLSLLEKVKHQSNVSLFMPNTCLSIAIGESEAWLSLDNGQSLTAKLVVGADGANSWVRNQLDIPLTHWDYGHSAIVANIKTTEPHQSIARQVFTPLGPLAFLPMSEPNMSSIVWSTDPNRAEQLVNMTDSEFNKSVTAEFDNRLGLCSVIGERSAYPLRMRYARDFALDRIALVGDAAHTIHPLAGQGVNLGLLDAASLAQEVNKLWRQGEDIGSKRNLRSYERWRKAEAAKMIASMQGFKDLFEGDNPAKKLFRGIGMSLTSQLPGAKDEIMKRALGLKGNLPELAKSTRKVVV</sequence>
<dbReference type="GO" id="GO:0071949">
    <property type="term" value="F:FAD binding"/>
    <property type="evidence" value="ECO:0007669"/>
    <property type="project" value="InterPro"/>
</dbReference>
<feature type="domain" description="FAD-binding" evidence="11">
    <location>
        <begin position="5"/>
        <end position="347"/>
    </location>
</feature>
<evidence type="ECO:0000256" key="1">
    <source>
        <dbReference type="ARBA" id="ARBA00001974"/>
    </source>
</evidence>
<reference evidence="12" key="1">
    <citation type="submission" date="2021-11" db="EMBL/GenBank/DDBJ databases">
        <title>Vibrio ZSDE26 sp. nov. and Vibrio ZSDZ34 sp. nov., isolated from coastal seawater in Qingdao.</title>
        <authorList>
            <person name="Zhang P."/>
        </authorList>
    </citation>
    <scope>NUCLEOTIDE SEQUENCE</scope>
    <source>
        <strain evidence="12">ZSDE26</strain>
    </source>
</reference>
<dbReference type="InterPro" id="IPR018168">
    <property type="entry name" value="Ubi_Hdrlase_CS"/>
</dbReference>
<evidence type="ECO:0000256" key="8">
    <source>
        <dbReference type="ARBA" id="ARBA00022827"/>
    </source>
</evidence>
<dbReference type="FunFam" id="3.50.50.60:FF:000062">
    <property type="entry name" value="FAD-dependent 2-octaprenylphenol hydroxylase"/>
    <property type="match status" value="1"/>
</dbReference>
<dbReference type="EMBL" id="JAJHVV010000010">
    <property type="protein sequence ID" value="MCK6264747.1"/>
    <property type="molecule type" value="Genomic_DNA"/>
</dbReference>
<evidence type="ECO:0000256" key="5">
    <source>
        <dbReference type="ARBA" id="ARBA00022490"/>
    </source>
</evidence>
<dbReference type="PROSITE" id="PS01304">
    <property type="entry name" value="UBIH"/>
    <property type="match status" value="1"/>
</dbReference>
<evidence type="ECO:0000256" key="7">
    <source>
        <dbReference type="ARBA" id="ARBA00022688"/>
    </source>
</evidence>
<accession>A0A9X1XK48</accession>
<dbReference type="PANTHER" id="PTHR43876:SF7">
    <property type="entry name" value="UBIQUINONE BIOSYNTHESIS MONOOXYGENASE COQ6, MITOCHONDRIAL"/>
    <property type="match status" value="1"/>
</dbReference>
<dbReference type="InterPro" id="IPR002938">
    <property type="entry name" value="FAD-bd"/>
</dbReference>
<organism evidence="12 13">
    <name type="scientific">Vibrio amylolyticus</name>
    <dbReference type="NCBI Taxonomy" id="2847292"/>
    <lineage>
        <taxon>Bacteria</taxon>
        <taxon>Pseudomonadati</taxon>
        <taxon>Pseudomonadota</taxon>
        <taxon>Gammaproteobacteria</taxon>
        <taxon>Vibrionales</taxon>
        <taxon>Vibrionaceae</taxon>
        <taxon>Vibrio</taxon>
    </lineage>
</organism>
<keyword evidence="10" id="KW-0503">Monooxygenase</keyword>
<evidence type="ECO:0000256" key="10">
    <source>
        <dbReference type="ARBA" id="ARBA00023033"/>
    </source>
</evidence>
<comment type="caution">
    <text evidence="12">The sequence shown here is derived from an EMBL/GenBank/DDBJ whole genome shotgun (WGS) entry which is preliminary data.</text>
</comment>
<name>A0A9X1XK48_9VIBR</name>
<dbReference type="NCBIfam" id="NF006461">
    <property type="entry name" value="PRK08850.1"/>
    <property type="match status" value="1"/>
</dbReference>
<dbReference type="GO" id="GO:0006744">
    <property type="term" value="P:ubiquinone biosynthetic process"/>
    <property type="evidence" value="ECO:0007669"/>
    <property type="project" value="UniProtKB-KW"/>
</dbReference>
<protein>
    <submittedName>
        <fullName evidence="12">FAD-dependent 2-octaprenylphenol hydroxylase</fullName>
    </submittedName>
</protein>
<dbReference type="FunFam" id="3.50.50.60:FF:000048">
    <property type="entry name" value="2-octaprenyl-3-methyl-6-methoxy-1,4-benzoquinol hydroxylase"/>
    <property type="match status" value="1"/>
</dbReference>
<keyword evidence="13" id="KW-1185">Reference proteome</keyword>
<evidence type="ECO:0000256" key="4">
    <source>
        <dbReference type="ARBA" id="ARBA00005349"/>
    </source>
</evidence>
<evidence type="ECO:0000259" key="11">
    <source>
        <dbReference type="Pfam" id="PF01494"/>
    </source>
</evidence>
<dbReference type="SUPFAM" id="SSF51905">
    <property type="entry name" value="FAD/NAD(P)-binding domain"/>
    <property type="match status" value="1"/>
</dbReference>
<dbReference type="NCBIfam" id="TIGR01988">
    <property type="entry name" value="Ubi-OHases"/>
    <property type="match status" value="1"/>
</dbReference>
<dbReference type="PRINTS" id="PR00420">
    <property type="entry name" value="RNGMNOXGNASE"/>
</dbReference>
<evidence type="ECO:0000313" key="13">
    <source>
        <dbReference type="Proteomes" id="UP001139559"/>
    </source>
</evidence>
<dbReference type="InterPro" id="IPR036188">
    <property type="entry name" value="FAD/NAD-bd_sf"/>
</dbReference>
<evidence type="ECO:0000313" key="12">
    <source>
        <dbReference type="EMBL" id="MCK6264747.1"/>
    </source>
</evidence>
<dbReference type="GO" id="GO:0019168">
    <property type="term" value="F:2-polyprenylphenol 6-hydroxylase activity"/>
    <property type="evidence" value="ECO:0007669"/>
    <property type="project" value="TreeGrafter"/>
</dbReference>